<dbReference type="EMBL" id="NBVN01000006">
    <property type="protein sequence ID" value="PUA31794.1"/>
    <property type="molecule type" value="Genomic_DNA"/>
</dbReference>
<dbReference type="SUPFAM" id="SSF109755">
    <property type="entry name" value="PhoU-like"/>
    <property type="match status" value="1"/>
</dbReference>
<sequence>MDGYGAALELTKLSRRTVEMYEIVKDIVGMVKKLTEAQDDEERLELDKQIDDKTSLVDVLREQITEDVLLFILRYQPLGRDFVYVHRLLDVVYDIYRVGRYCREISLADRYALSLNNEDLRSLNQAISIAKEAFEEAFKAFFNGCSECVERVKELDNLMDELYINSLKEVKSHEYVRNSQVVKVLVLRHLERIVDHAVSIAESSY</sequence>
<dbReference type="Proteomes" id="UP000244093">
    <property type="component" value="Unassembled WGS sequence"/>
</dbReference>
<feature type="domain" description="PhoU" evidence="1">
    <location>
        <begin position="19"/>
        <end position="106"/>
    </location>
</feature>
<evidence type="ECO:0000313" key="2">
    <source>
        <dbReference type="EMBL" id="PUA31794.1"/>
    </source>
</evidence>
<dbReference type="InterPro" id="IPR026022">
    <property type="entry name" value="PhoU_dom"/>
</dbReference>
<proteinExistence type="predicted"/>
<evidence type="ECO:0000259" key="1">
    <source>
        <dbReference type="Pfam" id="PF01895"/>
    </source>
</evidence>
<dbReference type="PANTHER" id="PTHR42930">
    <property type="entry name" value="PHOSPHATE-SPECIFIC TRANSPORT SYSTEM ACCESSORY PROTEIN PHOU"/>
    <property type="match status" value="1"/>
</dbReference>
<dbReference type="InterPro" id="IPR038078">
    <property type="entry name" value="PhoU-like_sf"/>
</dbReference>
<name>A0A2R7Y2Q2_9CREN</name>
<feature type="domain" description="PhoU" evidence="1">
    <location>
        <begin position="125"/>
        <end position="203"/>
    </location>
</feature>
<reference evidence="2 3" key="1">
    <citation type="journal article" date="2018" name="Syst. Appl. Microbiol.">
        <title>A new symbiotic nanoarchaeote (Candidatus Nanoclepta minutus) and its host (Zestosphaera tikiterensis gen. nov., sp. nov.) from a New Zealand hot spring.</title>
        <authorList>
            <person name="St John E."/>
            <person name="Liu Y."/>
            <person name="Podar M."/>
            <person name="Stott M.B."/>
            <person name="Meneghin J."/>
            <person name="Chen Z."/>
            <person name="Lagutin K."/>
            <person name="Mitchell K."/>
            <person name="Reysenbach A.L."/>
        </authorList>
    </citation>
    <scope>NUCLEOTIDE SEQUENCE [LARGE SCALE GENOMIC DNA]</scope>
    <source>
        <strain evidence="2">NZ3</strain>
    </source>
</reference>
<accession>A0A2R7Y2Q2</accession>
<dbReference type="Pfam" id="PF01895">
    <property type="entry name" value="PhoU"/>
    <property type="match status" value="2"/>
</dbReference>
<protein>
    <recommendedName>
        <fullName evidence="1">PhoU domain-containing protein</fullName>
    </recommendedName>
</protein>
<dbReference type="GO" id="GO:0030643">
    <property type="term" value="P:intracellular phosphate ion homeostasis"/>
    <property type="evidence" value="ECO:0007669"/>
    <property type="project" value="InterPro"/>
</dbReference>
<comment type="caution">
    <text evidence="2">The sequence shown here is derived from an EMBL/GenBank/DDBJ whole genome shotgun (WGS) entry which is preliminary data.</text>
</comment>
<dbReference type="GO" id="GO:0045936">
    <property type="term" value="P:negative regulation of phosphate metabolic process"/>
    <property type="evidence" value="ECO:0007669"/>
    <property type="project" value="InterPro"/>
</dbReference>
<dbReference type="AlphaFoldDB" id="A0A2R7Y2Q2"/>
<dbReference type="PANTHER" id="PTHR42930:SF3">
    <property type="entry name" value="PHOSPHATE-SPECIFIC TRANSPORT SYSTEM ACCESSORY PROTEIN PHOU"/>
    <property type="match status" value="1"/>
</dbReference>
<dbReference type="InterPro" id="IPR028366">
    <property type="entry name" value="PhoU"/>
</dbReference>
<gene>
    <name evidence="2" type="ORF">B7O98_08320</name>
</gene>
<organism evidence="2 3">
    <name type="scientific">Zestosphaera tikiterensis</name>
    <dbReference type="NCBI Taxonomy" id="1973259"/>
    <lineage>
        <taxon>Archaea</taxon>
        <taxon>Thermoproteota</taxon>
        <taxon>Thermoprotei</taxon>
        <taxon>Desulfurococcales</taxon>
        <taxon>Desulfurococcaceae</taxon>
        <taxon>Zestosphaera</taxon>
    </lineage>
</organism>
<dbReference type="Gene3D" id="1.20.58.220">
    <property type="entry name" value="Phosphate transport system protein phou homolog 2, domain 2"/>
    <property type="match status" value="1"/>
</dbReference>
<evidence type="ECO:0000313" key="3">
    <source>
        <dbReference type="Proteomes" id="UP000244093"/>
    </source>
</evidence>